<keyword evidence="2 3" id="KW-0274">FAD</keyword>
<comment type="caution">
    <text evidence="6">The sequence shown here is derived from an EMBL/GenBank/DDBJ whole genome shotgun (WGS) entry which is preliminary data.</text>
</comment>
<dbReference type="PROSITE" id="PS00624">
    <property type="entry name" value="GMC_OXRED_2"/>
    <property type="match status" value="1"/>
</dbReference>
<dbReference type="GO" id="GO:0050660">
    <property type="term" value="F:flavin adenine dinucleotide binding"/>
    <property type="evidence" value="ECO:0007669"/>
    <property type="project" value="InterPro"/>
</dbReference>
<protein>
    <recommendedName>
        <fullName evidence="4 5">Glucose-methanol-choline oxidoreductase N-terminal domain-containing protein</fullName>
    </recommendedName>
</protein>
<evidence type="ECO:0000256" key="1">
    <source>
        <dbReference type="ARBA" id="ARBA00010790"/>
    </source>
</evidence>
<evidence type="ECO:0000259" key="5">
    <source>
        <dbReference type="PROSITE" id="PS00624"/>
    </source>
</evidence>
<organism evidence="6 7">
    <name type="scientific">Cloeon dipterum</name>
    <dbReference type="NCBI Taxonomy" id="197152"/>
    <lineage>
        <taxon>Eukaryota</taxon>
        <taxon>Metazoa</taxon>
        <taxon>Ecdysozoa</taxon>
        <taxon>Arthropoda</taxon>
        <taxon>Hexapoda</taxon>
        <taxon>Insecta</taxon>
        <taxon>Pterygota</taxon>
        <taxon>Palaeoptera</taxon>
        <taxon>Ephemeroptera</taxon>
        <taxon>Pisciforma</taxon>
        <taxon>Baetidae</taxon>
        <taxon>Cloeon</taxon>
    </lineage>
</organism>
<gene>
    <name evidence="6" type="ORF">CLODIP_2_CD15973</name>
</gene>
<dbReference type="PANTHER" id="PTHR11552">
    <property type="entry name" value="GLUCOSE-METHANOL-CHOLINE GMC OXIDOREDUCTASE"/>
    <property type="match status" value="1"/>
</dbReference>
<feature type="domain" description="Glucose-methanol-choline oxidoreductase N-terminal" evidence="5">
    <location>
        <begin position="321"/>
        <end position="335"/>
    </location>
</feature>
<dbReference type="PROSITE" id="PS00623">
    <property type="entry name" value="GMC_OXRED_1"/>
    <property type="match status" value="1"/>
</dbReference>
<dbReference type="InterPro" id="IPR012132">
    <property type="entry name" value="GMC_OxRdtase"/>
</dbReference>
<dbReference type="Gene3D" id="3.30.560.10">
    <property type="entry name" value="Glucose Oxidase, domain 3"/>
    <property type="match status" value="1"/>
</dbReference>
<keyword evidence="7" id="KW-1185">Reference proteome</keyword>
<feature type="domain" description="Glucose-methanol-choline oxidoreductase N-terminal" evidence="4">
    <location>
        <begin position="144"/>
        <end position="167"/>
    </location>
</feature>
<feature type="binding site" evidence="2">
    <location>
        <position position="150"/>
    </location>
    <ligand>
        <name>FAD</name>
        <dbReference type="ChEBI" id="CHEBI:57692"/>
    </ligand>
</feature>
<accession>A0A8S1CEQ8</accession>
<dbReference type="SUPFAM" id="SSF54373">
    <property type="entry name" value="FAD-linked reductases, C-terminal domain"/>
    <property type="match status" value="1"/>
</dbReference>
<dbReference type="AlphaFoldDB" id="A0A8S1CEQ8"/>
<evidence type="ECO:0000256" key="2">
    <source>
        <dbReference type="PIRSR" id="PIRSR000137-2"/>
    </source>
</evidence>
<evidence type="ECO:0000259" key="4">
    <source>
        <dbReference type="PROSITE" id="PS00623"/>
    </source>
</evidence>
<proteinExistence type="inferred from homology"/>
<feature type="binding site" evidence="2">
    <location>
        <position position="146"/>
    </location>
    <ligand>
        <name>FAD</name>
        <dbReference type="ChEBI" id="CHEBI:57692"/>
    </ligand>
</feature>
<dbReference type="Proteomes" id="UP000494165">
    <property type="component" value="Unassembled WGS sequence"/>
</dbReference>
<dbReference type="GO" id="GO:0016614">
    <property type="term" value="F:oxidoreductase activity, acting on CH-OH group of donors"/>
    <property type="evidence" value="ECO:0007669"/>
    <property type="project" value="InterPro"/>
</dbReference>
<reference evidence="6 7" key="1">
    <citation type="submission" date="2020-04" db="EMBL/GenBank/DDBJ databases">
        <authorList>
            <person name="Alioto T."/>
            <person name="Alioto T."/>
            <person name="Gomez Garrido J."/>
        </authorList>
    </citation>
    <scope>NUCLEOTIDE SEQUENCE [LARGE SCALE GENOMIC DNA]</scope>
</reference>
<dbReference type="InterPro" id="IPR007867">
    <property type="entry name" value="GMC_OxRtase_C"/>
</dbReference>
<dbReference type="InterPro" id="IPR036188">
    <property type="entry name" value="FAD/NAD-bd_sf"/>
</dbReference>
<dbReference type="Pfam" id="PF05199">
    <property type="entry name" value="GMC_oxred_C"/>
    <property type="match status" value="1"/>
</dbReference>
<sequence>MDCNCPVTTVGPSLASVCGGAPFMLFMGLLEVFIRSQCDLEDPCRRPGPTPAQLGGRLLLDPPHYDFIVVGGGSAGAVVAARLSEVENWNVLLLEAGGNEPTGVQVPSMFLNYLGSDIDWKYHTEPEDNACLGEEGRKCYWPRGKVLGGTSVINGMMYIRGSRKDFDSWAEAGNNGWSYNEVLPYFLKSEDNQQMDEMDRGYHATGGYLTVTRFPYHPPLSYAILDAGRELGYDTRDVNGERHTGFMIAQTTSRNGSRLSTAKAFLRPILNERPNLHVLVNSTATKVLIDPSNKRAYGVEFIRDNVTHRVYARKEIVVSGGAVNSPQILLLSGVGPKEDLQPLGIPVVHDLPGVGRNLHNHVAYFVGFTMNDTDTRPLNWATAMEYLLFRDGLMAGTGISETTALINSKYADPAADNPDIQLFFGGYLADCAKSGQVGEVGGENTNSSRHIVMFPALLHPKSRGQIKLKSSNPLEPPAIYARYLTEPEDLKRLVEGVKFAVRLGETQALKRYGFKIDTTKVKGCEQYTFNTDAYWECAVRFKTGPENHQAGSCKMAPPSDPDAVVDSDLRVYGIAGLRVADASIMPTVTSGNTNAPAIMIAEKAADSIKATWLSRKTYTKNV</sequence>
<dbReference type="Pfam" id="PF00732">
    <property type="entry name" value="GMC_oxred_N"/>
    <property type="match status" value="1"/>
</dbReference>
<dbReference type="InterPro" id="IPR000172">
    <property type="entry name" value="GMC_OxRdtase_N"/>
</dbReference>
<dbReference type="EMBL" id="CADEPI010000026">
    <property type="protein sequence ID" value="CAB3366588.1"/>
    <property type="molecule type" value="Genomic_DNA"/>
</dbReference>
<evidence type="ECO:0000313" key="7">
    <source>
        <dbReference type="Proteomes" id="UP000494165"/>
    </source>
</evidence>
<comment type="cofactor">
    <cofactor evidence="2">
        <name>FAD</name>
        <dbReference type="ChEBI" id="CHEBI:57692"/>
    </cofactor>
</comment>
<evidence type="ECO:0000256" key="3">
    <source>
        <dbReference type="RuleBase" id="RU003968"/>
    </source>
</evidence>
<comment type="similarity">
    <text evidence="1 3">Belongs to the GMC oxidoreductase family.</text>
</comment>
<evidence type="ECO:0000313" key="6">
    <source>
        <dbReference type="EMBL" id="CAB3366588.1"/>
    </source>
</evidence>
<dbReference type="SUPFAM" id="SSF51905">
    <property type="entry name" value="FAD/NAD(P)-binding domain"/>
    <property type="match status" value="1"/>
</dbReference>
<dbReference type="Gene3D" id="3.50.50.60">
    <property type="entry name" value="FAD/NAD(P)-binding domain"/>
    <property type="match status" value="1"/>
</dbReference>
<dbReference type="OrthoDB" id="269227at2759"/>
<name>A0A8S1CEQ8_9INSE</name>
<keyword evidence="3" id="KW-0285">Flavoprotein</keyword>
<dbReference type="PIRSF" id="PIRSF000137">
    <property type="entry name" value="Alcohol_oxidase"/>
    <property type="match status" value="1"/>
</dbReference>
<dbReference type="PANTHER" id="PTHR11552:SF217">
    <property type="entry name" value="GLUCOSE DEHYDROGENASE [FAD, QUINONE]"/>
    <property type="match status" value="1"/>
</dbReference>